<name>X1J2Z9_9ZZZZ</name>
<organism evidence="1">
    <name type="scientific">marine sediment metagenome</name>
    <dbReference type="NCBI Taxonomy" id="412755"/>
    <lineage>
        <taxon>unclassified sequences</taxon>
        <taxon>metagenomes</taxon>
        <taxon>ecological metagenomes</taxon>
    </lineage>
</organism>
<reference evidence="1" key="1">
    <citation type="journal article" date="2014" name="Front. Microbiol.">
        <title>High frequency of phylogenetically diverse reductive dehalogenase-homologous genes in deep subseafloor sedimentary metagenomes.</title>
        <authorList>
            <person name="Kawai M."/>
            <person name="Futagami T."/>
            <person name="Toyoda A."/>
            <person name="Takaki Y."/>
            <person name="Nishi S."/>
            <person name="Hori S."/>
            <person name="Arai W."/>
            <person name="Tsubouchi T."/>
            <person name="Morono Y."/>
            <person name="Uchiyama I."/>
            <person name="Ito T."/>
            <person name="Fujiyama A."/>
            <person name="Inagaki F."/>
            <person name="Takami H."/>
        </authorList>
    </citation>
    <scope>NUCLEOTIDE SEQUENCE</scope>
    <source>
        <strain evidence="1">Expedition CK06-06</strain>
    </source>
</reference>
<proteinExistence type="predicted"/>
<sequence length="53" mass="6167">TQKRRLTLTPGLVYSPIPGLKIRPKFLYPLEMINIGGSNFSWKIGFDIWYVLK</sequence>
<feature type="non-terminal residue" evidence="1">
    <location>
        <position position="1"/>
    </location>
</feature>
<gene>
    <name evidence="1" type="ORF">S03H2_56695</name>
</gene>
<dbReference type="EMBL" id="BARU01036290">
    <property type="protein sequence ID" value="GAH89051.1"/>
    <property type="molecule type" value="Genomic_DNA"/>
</dbReference>
<comment type="caution">
    <text evidence="1">The sequence shown here is derived from an EMBL/GenBank/DDBJ whole genome shotgun (WGS) entry which is preliminary data.</text>
</comment>
<accession>X1J2Z9</accession>
<evidence type="ECO:0000313" key="1">
    <source>
        <dbReference type="EMBL" id="GAH89051.1"/>
    </source>
</evidence>
<protein>
    <submittedName>
        <fullName evidence="1">Uncharacterized protein</fullName>
    </submittedName>
</protein>
<dbReference type="AlphaFoldDB" id="X1J2Z9"/>